<dbReference type="Proteomes" id="UP000001072">
    <property type="component" value="Unassembled WGS sequence"/>
</dbReference>
<protein>
    <submittedName>
        <fullName evidence="3">Acetyltransferase</fullName>
    </submittedName>
</protein>
<dbReference type="KEGG" id="mlr:MELLADRAFT_118234"/>
<feature type="transmembrane region" description="Helical" evidence="1">
    <location>
        <begin position="344"/>
        <end position="362"/>
    </location>
</feature>
<evidence type="ECO:0000259" key="2">
    <source>
        <dbReference type="Pfam" id="PF01757"/>
    </source>
</evidence>
<feature type="transmembrane region" description="Helical" evidence="1">
    <location>
        <begin position="179"/>
        <end position="201"/>
    </location>
</feature>
<proteinExistence type="predicted"/>
<feature type="transmembrane region" description="Helical" evidence="1">
    <location>
        <begin position="208"/>
        <end position="234"/>
    </location>
</feature>
<sequence length="458" mass="53687">MWETMAWTNGLQGLITILILFDHSSLAFHPWESDLDCLGRPTSLMWQSPLIQTLLSSRFLLYLYFTLSGYILSVRHFSSIHLNHQSKSQSIQEILKTFIHRNLYLIIIVSISTYLDFCCWLLGVFNSIDLGEMGTNWSRDVTFQYERIFYKKVSLETVQNFVYVWFDHGTLSNYKTPHWTLFSEFYGLISICIFTIITISMKTWKRQFLGYMIVIVMYSKSLIGPASFLIGTLISDLHTYQIFSRTTTIENNKLKGIYLNIASLYLTLLTCFLISFPHSQSSSNPILQKIYVSIKHWFEENPSDFQDFFNSLGSSMMILSILISKDSRKFLSHSTLCFFGDLSLSLYFIHIPILIGIGTMVYKSGLQLSIPIQLLWLIVHPIWFSCAFWLSWMITLMTYEFLNFLDQFDLTSWWKSLLNFKNSWHVQVNEDQLIFNQFETIHVLVHNGYSEKQYSRVD</sequence>
<keyword evidence="4" id="KW-1185">Reference proteome</keyword>
<feature type="transmembrane region" description="Helical" evidence="1">
    <location>
        <begin position="257"/>
        <end position="276"/>
    </location>
</feature>
<name>F4S6M3_MELLP</name>
<evidence type="ECO:0000313" key="3">
    <source>
        <dbReference type="EMBL" id="EGF99715.1"/>
    </source>
</evidence>
<reference evidence="4" key="1">
    <citation type="journal article" date="2011" name="Proc. Natl. Acad. Sci. U.S.A.">
        <title>Obligate biotrophy features unraveled by the genomic analysis of rust fungi.</title>
        <authorList>
            <person name="Duplessis S."/>
            <person name="Cuomo C.A."/>
            <person name="Lin Y.-C."/>
            <person name="Aerts A."/>
            <person name="Tisserant E."/>
            <person name="Veneault-Fourrey C."/>
            <person name="Joly D.L."/>
            <person name="Hacquard S."/>
            <person name="Amselem J."/>
            <person name="Cantarel B.L."/>
            <person name="Chiu R."/>
            <person name="Coutinho P.M."/>
            <person name="Feau N."/>
            <person name="Field M."/>
            <person name="Frey P."/>
            <person name="Gelhaye E."/>
            <person name="Goldberg J."/>
            <person name="Grabherr M.G."/>
            <person name="Kodira C.D."/>
            <person name="Kohler A."/>
            <person name="Kuees U."/>
            <person name="Lindquist E.A."/>
            <person name="Lucas S.M."/>
            <person name="Mago R."/>
            <person name="Mauceli E."/>
            <person name="Morin E."/>
            <person name="Murat C."/>
            <person name="Pangilinan J.L."/>
            <person name="Park R."/>
            <person name="Pearson M."/>
            <person name="Quesneville H."/>
            <person name="Rouhier N."/>
            <person name="Sakthikumar S."/>
            <person name="Salamov A.A."/>
            <person name="Schmutz J."/>
            <person name="Selles B."/>
            <person name="Shapiro H."/>
            <person name="Tanguay P."/>
            <person name="Tuskan G.A."/>
            <person name="Henrissat B."/>
            <person name="Van de Peer Y."/>
            <person name="Rouze P."/>
            <person name="Ellis J.G."/>
            <person name="Dodds P.N."/>
            <person name="Schein J.E."/>
            <person name="Zhong S."/>
            <person name="Hamelin R.C."/>
            <person name="Grigoriev I.V."/>
            <person name="Szabo L.J."/>
            <person name="Martin F."/>
        </authorList>
    </citation>
    <scope>NUCLEOTIDE SEQUENCE [LARGE SCALE GENOMIC DNA]</scope>
    <source>
        <strain evidence="4">98AG31 / pathotype 3-4-7</strain>
    </source>
</reference>
<gene>
    <name evidence="3" type="ORF">MELLADRAFT_118234</name>
</gene>
<dbReference type="EMBL" id="GL883155">
    <property type="protein sequence ID" value="EGF99715.1"/>
    <property type="molecule type" value="Genomic_DNA"/>
</dbReference>
<keyword evidence="1" id="KW-1133">Transmembrane helix</keyword>
<dbReference type="AlphaFoldDB" id="F4S6M3"/>
<accession>F4S6M3</accession>
<dbReference type="Pfam" id="PF01757">
    <property type="entry name" value="Acyl_transf_3"/>
    <property type="match status" value="1"/>
</dbReference>
<feature type="transmembrane region" description="Helical" evidence="1">
    <location>
        <begin position="374"/>
        <end position="394"/>
    </location>
</feature>
<dbReference type="OrthoDB" id="5819582at2759"/>
<dbReference type="GO" id="GO:0016747">
    <property type="term" value="F:acyltransferase activity, transferring groups other than amino-acyl groups"/>
    <property type="evidence" value="ECO:0007669"/>
    <property type="project" value="InterPro"/>
</dbReference>
<keyword evidence="1" id="KW-0472">Membrane</keyword>
<feature type="transmembrane region" description="Helical" evidence="1">
    <location>
        <begin position="103"/>
        <end position="125"/>
    </location>
</feature>
<dbReference type="RefSeq" id="XP_007417024.1">
    <property type="nucleotide sequence ID" value="XM_007416962.1"/>
</dbReference>
<evidence type="ECO:0000313" key="4">
    <source>
        <dbReference type="Proteomes" id="UP000001072"/>
    </source>
</evidence>
<feature type="transmembrane region" description="Helical" evidence="1">
    <location>
        <begin position="51"/>
        <end position="72"/>
    </location>
</feature>
<organism evidence="4">
    <name type="scientific">Melampsora larici-populina (strain 98AG31 / pathotype 3-4-7)</name>
    <name type="common">Poplar leaf rust fungus</name>
    <dbReference type="NCBI Taxonomy" id="747676"/>
    <lineage>
        <taxon>Eukaryota</taxon>
        <taxon>Fungi</taxon>
        <taxon>Dikarya</taxon>
        <taxon>Basidiomycota</taxon>
        <taxon>Pucciniomycotina</taxon>
        <taxon>Pucciniomycetes</taxon>
        <taxon>Pucciniales</taxon>
        <taxon>Melampsoraceae</taxon>
        <taxon>Melampsora</taxon>
    </lineage>
</organism>
<keyword evidence="3" id="KW-0808">Transferase</keyword>
<keyword evidence="1" id="KW-0812">Transmembrane</keyword>
<dbReference type="InterPro" id="IPR002656">
    <property type="entry name" value="Acyl_transf_3_dom"/>
</dbReference>
<evidence type="ECO:0000256" key="1">
    <source>
        <dbReference type="SAM" id="Phobius"/>
    </source>
</evidence>
<dbReference type="HOGENOM" id="CLU_005679_4_0_1"/>
<dbReference type="InParanoid" id="F4S6M3"/>
<dbReference type="GeneID" id="18926185"/>
<feature type="domain" description="Acyltransferase 3" evidence="2">
    <location>
        <begin position="6"/>
        <end position="389"/>
    </location>
</feature>
<dbReference type="VEuPathDB" id="FungiDB:MELLADRAFT_118234"/>